<dbReference type="InParanoid" id="D8LIF3"/>
<feature type="region of interest" description="Disordered" evidence="1">
    <location>
        <begin position="561"/>
        <end position="596"/>
    </location>
</feature>
<dbReference type="OrthoDB" id="10507379at2759"/>
<feature type="compositionally biased region" description="Acidic residues" evidence="1">
    <location>
        <begin position="144"/>
        <end position="153"/>
    </location>
</feature>
<feature type="region of interest" description="Disordered" evidence="1">
    <location>
        <begin position="282"/>
        <end position="369"/>
    </location>
</feature>
<name>D8LIF3_ECTSI</name>
<evidence type="ECO:0000256" key="1">
    <source>
        <dbReference type="SAM" id="MobiDB-lite"/>
    </source>
</evidence>
<gene>
    <name evidence="2" type="ORF">Esi_0022_0080</name>
</gene>
<dbReference type="Proteomes" id="UP000002630">
    <property type="component" value="Unassembled WGS sequence"/>
</dbReference>
<feature type="compositionally biased region" description="Gly residues" evidence="1">
    <location>
        <begin position="340"/>
        <end position="354"/>
    </location>
</feature>
<proteinExistence type="predicted"/>
<reference evidence="2 3" key="1">
    <citation type="journal article" date="2010" name="Nature">
        <title>The Ectocarpus genome and the independent evolution of multicellularity in brown algae.</title>
        <authorList>
            <person name="Cock J.M."/>
            <person name="Sterck L."/>
            <person name="Rouze P."/>
            <person name="Scornet D."/>
            <person name="Allen A.E."/>
            <person name="Amoutzias G."/>
            <person name="Anthouard V."/>
            <person name="Artiguenave F."/>
            <person name="Aury J.M."/>
            <person name="Badger J.H."/>
            <person name="Beszteri B."/>
            <person name="Billiau K."/>
            <person name="Bonnet E."/>
            <person name="Bothwell J.H."/>
            <person name="Bowler C."/>
            <person name="Boyen C."/>
            <person name="Brownlee C."/>
            <person name="Carrano C.J."/>
            <person name="Charrier B."/>
            <person name="Cho G.Y."/>
            <person name="Coelho S.M."/>
            <person name="Collen J."/>
            <person name="Corre E."/>
            <person name="Da Silva C."/>
            <person name="Delage L."/>
            <person name="Delaroque N."/>
            <person name="Dittami S.M."/>
            <person name="Doulbeau S."/>
            <person name="Elias M."/>
            <person name="Farnham G."/>
            <person name="Gachon C.M."/>
            <person name="Gschloessl B."/>
            <person name="Heesch S."/>
            <person name="Jabbari K."/>
            <person name="Jubin C."/>
            <person name="Kawai H."/>
            <person name="Kimura K."/>
            <person name="Kloareg B."/>
            <person name="Kupper F.C."/>
            <person name="Lang D."/>
            <person name="Le Bail A."/>
            <person name="Leblanc C."/>
            <person name="Lerouge P."/>
            <person name="Lohr M."/>
            <person name="Lopez P.J."/>
            <person name="Martens C."/>
            <person name="Maumus F."/>
            <person name="Michel G."/>
            <person name="Miranda-Saavedra D."/>
            <person name="Morales J."/>
            <person name="Moreau H."/>
            <person name="Motomura T."/>
            <person name="Nagasato C."/>
            <person name="Napoli C.A."/>
            <person name="Nelson D.R."/>
            <person name="Nyvall-Collen P."/>
            <person name="Peters A.F."/>
            <person name="Pommier C."/>
            <person name="Potin P."/>
            <person name="Poulain J."/>
            <person name="Quesneville H."/>
            <person name="Read B."/>
            <person name="Rensing S.A."/>
            <person name="Ritter A."/>
            <person name="Rousvoal S."/>
            <person name="Samanta M."/>
            <person name="Samson G."/>
            <person name="Schroeder D.C."/>
            <person name="Segurens B."/>
            <person name="Strittmatter M."/>
            <person name="Tonon T."/>
            <person name="Tregear J.W."/>
            <person name="Valentin K."/>
            <person name="von Dassow P."/>
            <person name="Yamagishi T."/>
            <person name="Van de Peer Y."/>
            <person name="Wincker P."/>
        </authorList>
    </citation>
    <scope>NUCLEOTIDE SEQUENCE [LARGE SCALE GENOMIC DNA]</scope>
    <source>
        <strain evidence="3">Ec32 / CCAP1310/4</strain>
    </source>
</reference>
<feature type="region of interest" description="Disordered" evidence="1">
    <location>
        <begin position="126"/>
        <end position="167"/>
    </location>
</feature>
<feature type="compositionally biased region" description="Low complexity" evidence="1">
    <location>
        <begin position="355"/>
        <end position="369"/>
    </location>
</feature>
<feature type="compositionally biased region" description="Gly residues" evidence="1">
    <location>
        <begin position="577"/>
        <end position="596"/>
    </location>
</feature>
<dbReference type="AlphaFoldDB" id="D8LIF3"/>
<keyword evidence="3" id="KW-1185">Reference proteome</keyword>
<feature type="region of interest" description="Disordered" evidence="1">
    <location>
        <begin position="416"/>
        <end position="519"/>
    </location>
</feature>
<protein>
    <submittedName>
        <fullName evidence="2">Uncharacterized protein</fullName>
    </submittedName>
</protein>
<accession>D8LIF3</accession>
<evidence type="ECO:0000313" key="3">
    <source>
        <dbReference type="Proteomes" id="UP000002630"/>
    </source>
</evidence>
<dbReference type="EMBL" id="FN649760">
    <property type="protein sequence ID" value="CBN79992.1"/>
    <property type="molecule type" value="Genomic_DNA"/>
</dbReference>
<evidence type="ECO:0000313" key="2">
    <source>
        <dbReference type="EMBL" id="CBN79992.1"/>
    </source>
</evidence>
<sequence length="648" mass="65914">MLASKVKRGGDHNTRGRCLNIVSALRRRRALGKKGCLPFSHGLPKAPARLVYAMSNAIPVGERHDRVILGFTADGEHLVVCRGPLAHPRRLELRRVRLQRPGLSAPGEALWSLPLSLRARGDPYAENGYASSAEGGEGGYSSGEDMEEEDGEEEMLHGSGMDGIGDEEPASVAVTESSDGFLVVAVVSRVEMQEDEDRVYHVFVAPGPSYLAAVNASAETPFVGAAFSYIVPGSGGAPVPSIAAHDVGCVDGAAGAGEERVYMIVLNAVDAIRVVEVRLHTEGAGQASPPPPPPSISPGGGRCPARVPVGGRRSPPLPFDTTFTIRPPELLQASSKSRGDGAGGRAGGGGGDAGGSASVDGGSSSSSADPMSLWWSCGRDLPSMPLVGTHRVFPFRRRGPATSVPAAAAEPALAATARGAGQLRSRRMGGETAEPAAETPSGGSSISRPTEGDAEGEELTRRSGGRTNTREAKTVAAAAVESGGVGGESAHAGGGSGGEASRAEGADSNGGVGEGDADGFSARAPSVHATDYHCVTAGLRDGGRGVLLSLVVKVMYTGSRRKRKRGGGGGDGREEGGGGAKTGGGSATGTRNGSGGDASAAVEGPFLLSYILDLDLELSNTAVFQGRSVGAITNPVYPVAIVMEDDDY</sequence>
<organism evidence="2 3">
    <name type="scientific">Ectocarpus siliculosus</name>
    <name type="common">Brown alga</name>
    <name type="synonym">Conferva siliculosa</name>
    <dbReference type="NCBI Taxonomy" id="2880"/>
    <lineage>
        <taxon>Eukaryota</taxon>
        <taxon>Sar</taxon>
        <taxon>Stramenopiles</taxon>
        <taxon>Ochrophyta</taxon>
        <taxon>PX clade</taxon>
        <taxon>Phaeophyceae</taxon>
        <taxon>Ectocarpales</taxon>
        <taxon>Ectocarpaceae</taxon>
        <taxon>Ectocarpus</taxon>
    </lineage>
</organism>
<feature type="compositionally biased region" description="Gly residues" evidence="1">
    <location>
        <begin position="483"/>
        <end position="498"/>
    </location>
</feature>